<gene>
    <name evidence="2" type="ordered locus">MTR_4g065890</name>
</gene>
<sequence>MDLKDGLYITFVTICRHWPFCFMHFLWLIDNIFLFCPLRGDKEVDSLLSLQEKCHIPKMVYIDRQKTNIIFMGQSNVLRATPAVIVSPSSPAWSIKIIGFCSVRSLESAMV</sequence>
<keyword evidence="1" id="KW-0472">Membrane</keyword>
<feature type="transmembrane region" description="Helical" evidence="1">
    <location>
        <begin position="6"/>
        <end position="29"/>
    </location>
</feature>
<reference evidence="2 4" key="2">
    <citation type="journal article" date="2014" name="BMC Genomics">
        <title>An improved genome release (version Mt4.0) for the model legume Medicago truncatula.</title>
        <authorList>
            <person name="Tang H."/>
            <person name="Krishnakumar V."/>
            <person name="Bidwell S."/>
            <person name="Rosen B."/>
            <person name="Chan A."/>
            <person name="Zhou S."/>
            <person name="Gentzbittel L."/>
            <person name="Childs K.L."/>
            <person name="Yandell M."/>
            <person name="Gundlach H."/>
            <person name="Mayer K.F."/>
            <person name="Schwartz D.C."/>
            <person name="Town C.D."/>
        </authorList>
    </citation>
    <scope>GENOME REANNOTATION</scope>
    <source>
        <strain evidence="2">A17</strain>
        <strain evidence="3 4">cv. Jemalong A17</strain>
    </source>
</reference>
<keyword evidence="1 2" id="KW-0812">Transmembrane</keyword>
<organism evidence="2 4">
    <name type="scientific">Medicago truncatula</name>
    <name type="common">Barrel medic</name>
    <name type="synonym">Medicago tribuloides</name>
    <dbReference type="NCBI Taxonomy" id="3880"/>
    <lineage>
        <taxon>Eukaryota</taxon>
        <taxon>Viridiplantae</taxon>
        <taxon>Streptophyta</taxon>
        <taxon>Embryophyta</taxon>
        <taxon>Tracheophyta</taxon>
        <taxon>Spermatophyta</taxon>
        <taxon>Magnoliopsida</taxon>
        <taxon>eudicotyledons</taxon>
        <taxon>Gunneridae</taxon>
        <taxon>Pentapetalae</taxon>
        <taxon>rosids</taxon>
        <taxon>fabids</taxon>
        <taxon>Fabales</taxon>
        <taxon>Fabaceae</taxon>
        <taxon>Papilionoideae</taxon>
        <taxon>50 kb inversion clade</taxon>
        <taxon>NPAAA clade</taxon>
        <taxon>Hologalegina</taxon>
        <taxon>IRL clade</taxon>
        <taxon>Trifolieae</taxon>
        <taxon>Medicago</taxon>
    </lineage>
</organism>
<protein>
    <submittedName>
        <fullName evidence="2">Transmembrane protein, putative</fullName>
    </submittedName>
</protein>
<reference evidence="2 4" key="1">
    <citation type="journal article" date="2011" name="Nature">
        <title>The Medicago genome provides insight into the evolution of rhizobial symbioses.</title>
        <authorList>
            <person name="Young N.D."/>
            <person name="Debelle F."/>
            <person name="Oldroyd G.E."/>
            <person name="Geurts R."/>
            <person name="Cannon S.B."/>
            <person name="Udvardi M.K."/>
            <person name="Benedito V.A."/>
            <person name="Mayer K.F."/>
            <person name="Gouzy J."/>
            <person name="Schoof H."/>
            <person name="Van de Peer Y."/>
            <person name="Proost S."/>
            <person name="Cook D.R."/>
            <person name="Meyers B.C."/>
            <person name="Spannagl M."/>
            <person name="Cheung F."/>
            <person name="De Mita S."/>
            <person name="Krishnakumar V."/>
            <person name="Gundlach H."/>
            <person name="Zhou S."/>
            <person name="Mudge J."/>
            <person name="Bharti A.K."/>
            <person name="Murray J.D."/>
            <person name="Naoumkina M.A."/>
            <person name="Rosen B."/>
            <person name="Silverstein K.A."/>
            <person name="Tang H."/>
            <person name="Rombauts S."/>
            <person name="Zhao P.X."/>
            <person name="Zhou P."/>
            <person name="Barbe V."/>
            <person name="Bardou P."/>
            <person name="Bechner M."/>
            <person name="Bellec A."/>
            <person name="Berger A."/>
            <person name="Berges H."/>
            <person name="Bidwell S."/>
            <person name="Bisseling T."/>
            <person name="Choisne N."/>
            <person name="Couloux A."/>
            <person name="Denny R."/>
            <person name="Deshpande S."/>
            <person name="Dai X."/>
            <person name="Doyle J.J."/>
            <person name="Dudez A.M."/>
            <person name="Farmer A.D."/>
            <person name="Fouteau S."/>
            <person name="Franken C."/>
            <person name="Gibelin C."/>
            <person name="Gish J."/>
            <person name="Goldstein S."/>
            <person name="Gonzalez A.J."/>
            <person name="Green P.J."/>
            <person name="Hallab A."/>
            <person name="Hartog M."/>
            <person name="Hua A."/>
            <person name="Humphray S.J."/>
            <person name="Jeong D.H."/>
            <person name="Jing Y."/>
            <person name="Jocker A."/>
            <person name="Kenton S.M."/>
            <person name="Kim D.J."/>
            <person name="Klee K."/>
            <person name="Lai H."/>
            <person name="Lang C."/>
            <person name="Lin S."/>
            <person name="Macmil S.L."/>
            <person name="Magdelenat G."/>
            <person name="Matthews L."/>
            <person name="McCorrison J."/>
            <person name="Monaghan E.L."/>
            <person name="Mun J.H."/>
            <person name="Najar F.Z."/>
            <person name="Nicholson C."/>
            <person name="Noirot C."/>
            <person name="O'Bleness M."/>
            <person name="Paule C.R."/>
            <person name="Poulain J."/>
            <person name="Prion F."/>
            <person name="Qin B."/>
            <person name="Qu C."/>
            <person name="Retzel E.F."/>
            <person name="Riddle C."/>
            <person name="Sallet E."/>
            <person name="Samain S."/>
            <person name="Samson N."/>
            <person name="Sanders I."/>
            <person name="Saurat O."/>
            <person name="Scarpelli C."/>
            <person name="Schiex T."/>
            <person name="Segurens B."/>
            <person name="Severin A.J."/>
            <person name="Sherrier D.J."/>
            <person name="Shi R."/>
            <person name="Sims S."/>
            <person name="Singer S.R."/>
            <person name="Sinharoy S."/>
            <person name="Sterck L."/>
            <person name="Viollet A."/>
            <person name="Wang B.B."/>
            <person name="Wang K."/>
            <person name="Wang M."/>
            <person name="Wang X."/>
            <person name="Warfsmann J."/>
            <person name="Weissenbach J."/>
            <person name="White D.D."/>
            <person name="White J.D."/>
            <person name="Wiley G.B."/>
            <person name="Wincker P."/>
            <person name="Xing Y."/>
            <person name="Yang L."/>
            <person name="Yao Z."/>
            <person name="Ying F."/>
            <person name="Zhai J."/>
            <person name="Zhou L."/>
            <person name="Zuber A."/>
            <person name="Denarie J."/>
            <person name="Dixon R.A."/>
            <person name="May G.D."/>
            <person name="Schwartz D.C."/>
            <person name="Rogers J."/>
            <person name="Quetier F."/>
            <person name="Town C.D."/>
            <person name="Roe B.A."/>
        </authorList>
    </citation>
    <scope>NUCLEOTIDE SEQUENCE [LARGE SCALE GENOMIC DNA]</scope>
    <source>
        <strain evidence="2">A17</strain>
        <strain evidence="3 4">cv. Jemalong A17</strain>
    </source>
</reference>
<dbReference type="HOGENOM" id="CLU_2162163_0_0_1"/>
<dbReference type="AlphaFoldDB" id="A0A072UMF2"/>
<evidence type="ECO:0000313" key="2">
    <source>
        <dbReference type="EMBL" id="KEH30253.1"/>
    </source>
</evidence>
<evidence type="ECO:0000313" key="4">
    <source>
        <dbReference type="Proteomes" id="UP000002051"/>
    </source>
</evidence>
<reference evidence="3" key="3">
    <citation type="submission" date="2015-04" db="UniProtKB">
        <authorList>
            <consortium name="EnsemblPlants"/>
        </authorList>
    </citation>
    <scope>IDENTIFICATION</scope>
    <source>
        <strain evidence="3">cv. Jemalong A17</strain>
    </source>
</reference>
<evidence type="ECO:0000256" key="1">
    <source>
        <dbReference type="SAM" id="Phobius"/>
    </source>
</evidence>
<dbReference type="EMBL" id="CM001220">
    <property type="protein sequence ID" value="KEH30253.1"/>
    <property type="molecule type" value="Genomic_DNA"/>
</dbReference>
<dbReference type="EnsemblPlants" id="KEH30253">
    <property type="protein sequence ID" value="KEH30253"/>
    <property type="gene ID" value="MTR_4g065890"/>
</dbReference>
<keyword evidence="4" id="KW-1185">Reference proteome</keyword>
<proteinExistence type="predicted"/>
<name>A0A072UMF2_MEDTR</name>
<keyword evidence="1" id="KW-1133">Transmembrane helix</keyword>
<evidence type="ECO:0000313" key="3">
    <source>
        <dbReference type="EnsemblPlants" id="KEH30253"/>
    </source>
</evidence>
<dbReference type="Proteomes" id="UP000002051">
    <property type="component" value="Chromosome 4"/>
</dbReference>
<accession>A0A072UMF2</accession>